<reference evidence="2 3" key="1">
    <citation type="submission" date="2019-10" db="EMBL/GenBank/DDBJ databases">
        <title>Evaluation of single-gene subtyping targets for Pseudomonas.</title>
        <authorList>
            <person name="Reichler S.J."/>
            <person name="Orsi R.H."/>
            <person name="Wiedmann M."/>
            <person name="Martin N.H."/>
            <person name="Murphy S.I."/>
        </authorList>
    </citation>
    <scope>NUCLEOTIDE SEQUENCE [LARGE SCALE GENOMIC DNA]</scope>
    <source>
        <strain evidence="2 3">FSL R10-2932</strain>
    </source>
</reference>
<dbReference type="AlphaFoldDB" id="A0A7X2BU06"/>
<proteinExistence type="predicted"/>
<sequence>MAQYKHGNFLHKSDHSEYDKKYSPGTEAPNPGIYRCVSCGDEIGIAKGHVLPPQNHHQHAPGAGKIEWQLVVFAQQRK</sequence>
<organism evidence="2 3">
    <name type="scientific">Pseudomonas helleri</name>
    <dbReference type="NCBI Taxonomy" id="1608996"/>
    <lineage>
        <taxon>Bacteria</taxon>
        <taxon>Pseudomonadati</taxon>
        <taxon>Pseudomonadota</taxon>
        <taxon>Gammaproteobacteria</taxon>
        <taxon>Pseudomonadales</taxon>
        <taxon>Pseudomonadaceae</taxon>
        <taxon>Pseudomonas</taxon>
    </lineage>
</organism>
<protein>
    <recommendedName>
        <fullName evidence="4">Protein L</fullName>
    </recommendedName>
</protein>
<accession>A0A7X2BU06</accession>
<dbReference type="EMBL" id="WIWF01000040">
    <property type="protein sequence ID" value="MQT75099.1"/>
    <property type="molecule type" value="Genomic_DNA"/>
</dbReference>
<evidence type="ECO:0008006" key="4">
    <source>
        <dbReference type="Google" id="ProtNLM"/>
    </source>
</evidence>
<evidence type="ECO:0000256" key="1">
    <source>
        <dbReference type="SAM" id="MobiDB-lite"/>
    </source>
</evidence>
<evidence type="ECO:0000313" key="3">
    <source>
        <dbReference type="Proteomes" id="UP000447574"/>
    </source>
</evidence>
<dbReference type="Proteomes" id="UP000447574">
    <property type="component" value="Unassembled WGS sequence"/>
</dbReference>
<dbReference type="GeneID" id="83683088"/>
<comment type="caution">
    <text evidence="2">The sequence shown here is derived from an EMBL/GenBank/DDBJ whole genome shotgun (WGS) entry which is preliminary data.</text>
</comment>
<name>A0A7X2BU06_9PSED</name>
<evidence type="ECO:0000313" key="2">
    <source>
        <dbReference type="EMBL" id="MQT75099.1"/>
    </source>
</evidence>
<gene>
    <name evidence="2" type="ORF">GHO37_12390</name>
</gene>
<feature type="compositionally biased region" description="Basic and acidic residues" evidence="1">
    <location>
        <begin position="11"/>
        <end position="22"/>
    </location>
</feature>
<dbReference type="RefSeq" id="WP_074059229.1">
    <property type="nucleotide sequence ID" value="NZ_WIWF01000040.1"/>
</dbReference>
<feature type="region of interest" description="Disordered" evidence="1">
    <location>
        <begin position="1"/>
        <end position="28"/>
    </location>
</feature>